<evidence type="ECO:0000313" key="2">
    <source>
        <dbReference type="Proteomes" id="UP000800094"/>
    </source>
</evidence>
<dbReference type="AlphaFoldDB" id="A0A6A6ICP5"/>
<keyword evidence="2" id="KW-1185">Reference proteome</keyword>
<proteinExistence type="predicted"/>
<accession>A0A6A6ICP5</accession>
<organism evidence="1 2">
    <name type="scientific">Trematosphaeria pertusa</name>
    <dbReference type="NCBI Taxonomy" id="390896"/>
    <lineage>
        <taxon>Eukaryota</taxon>
        <taxon>Fungi</taxon>
        <taxon>Dikarya</taxon>
        <taxon>Ascomycota</taxon>
        <taxon>Pezizomycotina</taxon>
        <taxon>Dothideomycetes</taxon>
        <taxon>Pleosporomycetidae</taxon>
        <taxon>Pleosporales</taxon>
        <taxon>Massarineae</taxon>
        <taxon>Trematosphaeriaceae</taxon>
        <taxon>Trematosphaeria</taxon>
    </lineage>
</organism>
<name>A0A6A6ICP5_9PLEO</name>
<dbReference type="InterPro" id="IPR029063">
    <property type="entry name" value="SAM-dependent_MTases_sf"/>
</dbReference>
<sequence>MSAPQTTTVAEDNSAPPWTKLKSSDLPWYTDDVEGQLSPSIRAQFETYSAIPADDVIPHIRRVRATLWNIRAYPCTGLFVFLTPFVASHSALPRIVSYVQTVPDGKVLDVGCYIGHDLRALQFAGVPQGALHGLDVLPFWEQGWELFNDREKFDLSGRVVVGDVLDFSAGSEASRLLDGRMDVVWSSAVLHQFAWDKQVVACKRLLRYTKGRGSFVFGCLAGSCKAAGDIEMERMTGGGVKRAEEPFKHDKESFERLWGVVGEEVGMGLEVEVRWTEWGDWGCEVERARFMGEDMGVLEFTVRIV</sequence>
<dbReference type="InterPro" id="IPR051654">
    <property type="entry name" value="Meroterpenoid_MTases"/>
</dbReference>
<dbReference type="SUPFAM" id="SSF53335">
    <property type="entry name" value="S-adenosyl-L-methionine-dependent methyltransferases"/>
    <property type="match status" value="1"/>
</dbReference>
<dbReference type="Gene3D" id="3.40.50.150">
    <property type="entry name" value="Vaccinia Virus protein VP39"/>
    <property type="match status" value="1"/>
</dbReference>
<dbReference type="CDD" id="cd02440">
    <property type="entry name" value="AdoMet_MTases"/>
    <property type="match status" value="1"/>
</dbReference>
<dbReference type="PANTHER" id="PTHR35897:SF2">
    <property type="entry name" value="METHYLTRANSFERASE DOMAIN-CONTAINING PROTEIN"/>
    <property type="match status" value="1"/>
</dbReference>
<dbReference type="PANTHER" id="PTHR35897">
    <property type="entry name" value="METHYLTRANSFERASE AUSD"/>
    <property type="match status" value="1"/>
</dbReference>
<evidence type="ECO:0008006" key="3">
    <source>
        <dbReference type="Google" id="ProtNLM"/>
    </source>
</evidence>
<dbReference type="EMBL" id="ML987197">
    <property type="protein sequence ID" value="KAF2247263.1"/>
    <property type="molecule type" value="Genomic_DNA"/>
</dbReference>
<dbReference type="RefSeq" id="XP_033682267.1">
    <property type="nucleotide sequence ID" value="XM_033835645.1"/>
</dbReference>
<reference evidence="1" key="1">
    <citation type="journal article" date="2020" name="Stud. Mycol.">
        <title>101 Dothideomycetes genomes: a test case for predicting lifestyles and emergence of pathogens.</title>
        <authorList>
            <person name="Haridas S."/>
            <person name="Albert R."/>
            <person name="Binder M."/>
            <person name="Bloem J."/>
            <person name="Labutti K."/>
            <person name="Salamov A."/>
            <person name="Andreopoulos B."/>
            <person name="Baker S."/>
            <person name="Barry K."/>
            <person name="Bills G."/>
            <person name="Bluhm B."/>
            <person name="Cannon C."/>
            <person name="Castanera R."/>
            <person name="Culley D."/>
            <person name="Daum C."/>
            <person name="Ezra D."/>
            <person name="Gonzalez J."/>
            <person name="Henrissat B."/>
            <person name="Kuo A."/>
            <person name="Liang C."/>
            <person name="Lipzen A."/>
            <person name="Lutzoni F."/>
            <person name="Magnuson J."/>
            <person name="Mondo S."/>
            <person name="Nolan M."/>
            <person name="Ohm R."/>
            <person name="Pangilinan J."/>
            <person name="Park H.-J."/>
            <person name="Ramirez L."/>
            <person name="Alfaro M."/>
            <person name="Sun H."/>
            <person name="Tritt A."/>
            <person name="Yoshinaga Y."/>
            <person name="Zwiers L.-H."/>
            <person name="Turgeon B."/>
            <person name="Goodwin S."/>
            <person name="Spatafora J."/>
            <person name="Crous P."/>
            <person name="Grigoriev I."/>
        </authorList>
    </citation>
    <scope>NUCLEOTIDE SEQUENCE</scope>
    <source>
        <strain evidence="1">CBS 122368</strain>
    </source>
</reference>
<gene>
    <name evidence="1" type="ORF">BU26DRAFT_606245</name>
</gene>
<dbReference type="OrthoDB" id="3768980at2759"/>
<dbReference type="GeneID" id="54588975"/>
<evidence type="ECO:0000313" key="1">
    <source>
        <dbReference type="EMBL" id="KAF2247263.1"/>
    </source>
</evidence>
<protein>
    <recommendedName>
        <fullName evidence="3">Methyltransferase domain-containing protein</fullName>
    </recommendedName>
</protein>
<dbReference type="Proteomes" id="UP000800094">
    <property type="component" value="Unassembled WGS sequence"/>
</dbReference>